<evidence type="ECO:0000259" key="1">
    <source>
        <dbReference type="Pfam" id="PF19783"/>
    </source>
</evidence>
<reference evidence="2 3" key="1">
    <citation type="submission" date="2008-04" db="EMBL/GenBank/DDBJ databases">
        <title>Draft genome sequence of Bacteroides intestinalis (DSM 17393).</title>
        <authorList>
            <person name="Sudarsanam P."/>
            <person name="Ley R."/>
            <person name="Guruge J."/>
            <person name="Turnbaugh P.J."/>
            <person name="Mahowald M."/>
            <person name="Liep D."/>
            <person name="Gordon J."/>
        </authorList>
    </citation>
    <scope>NUCLEOTIDE SEQUENCE [LARGE SCALE GENOMIC DNA]</scope>
    <source>
        <strain evidence="2 3">DSM 17393</strain>
    </source>
</reference>
<protein>
    <recommendedName>
        <fullName evidence="1">DUF6268 domain-containing protein</fullName>
    </recommendedName>
</protein>
<proteinExistence type="predicted"/>
<dbReference type="InterPro" id="IPR046235">
    <property type="entry name" value="DUF6268"/>
</dbReference>
<dbReference type="STRING" id="471870.BACINT_04331"/>
<name>B3CFF1_9BACE</name>
<reference evidence="2 3" key="2">
    <citation type="submission" date="2008-04" db="EMBL/GenBank/DDBJ databases">
        <authorList>
            <person name="Fulton L."/>
            <person name="Clifton S."/>
            <person name="Fulton B."/>
            <person name="Xu J."/>
            <person name="Minx P."/>
            <person name="Pepin K.H."/>
            <person name="Johnson M."/>
            <person name="Thiruvilangam P."/>
            <person name="Bhonagiri V."/>
            <person name="Nash W.E."/>
            <person name="Mardis E.R."/>
            <person name="Wilson R.K."/>
        </authorList>
    </citation>
    <scope>NUCLEOTIDE SEQUENCE [LARGE SCALE GENOMIC DNA]</scope>
    <source>
        <strain evidence="2 3">DSM 17393</strain>
    </source>
</reference>
<feature type="domain" description="DUF6268" evidence="1">
    <location>
        <begin position="2"/>
        <end position="33"/>
    </location>
</feature>
<accession>B3CFF1</accession>
<evidence type="ECO:0000313" key="3">
    <source>
        <dbReference type="Proteomes" id="UP000004596"/>
    </source>
</evidence>
<dbReference type="EMBL" id="ABJL02000008">
    <property type="protein sequence ID" value="EDV05186.1"/>
    <property type="molecule type" value="Genomic_DNA"/>
</dbReference>
<dbReference type="AlphaFoldDB" id="B3CFF1"/>
<dbReference type="Proteomes" id="UP000004596">
    <property type="component" value="Unassembled WGS sequence"/>
</dbReference>
<evidence type="ECO:0000313" key="2">
    <source>
        <dbReference type="EMBL" id="EDV05186.1"/>
    </source>
</evidence>
<comment type="caution">
    <text evidence="2">The sequence shown here is derived from an EMBL/GenBank/DDBJ whole genome shotgun (WGS) entry which is preliminary data.</text>
</comment>
<dbReference type="Pfam" id="PF19783">
    <property type="entry name" value="DUF6268"/>
    <property type="match status" value="1"/>
</dbReference>
<organism evidence="2 3">
    <name type="scientific">Bacteroides intestinalis DSM 17393</name>
    <dbReference type="NCBI Taxonomy" id="471870"/>
    <lineage>
        <taxon>Bacteria</taxon>
        <taxon>Pseudomonadati</taxon>
        <taxon>Bacteroidota</taxon>
        <taxon>Bacteroidia</taxon>
        <taxon>Bacteroidales</taxon>
        <taxon>Bacteroidaceae</taxon>
        <taxon>Bacteroides</taxon>
    </lineage>
</organism>
<gene>
    <name evidence="2" type="ORF">BACINT_04331</name>
</gene>
<sequence>MVFVRRIFPNLELGAGLALNNAFGYPMALPALYRSASVSLRKWVGRWL</sequence>